<evidence type="ECO:0000313" key="3">
    <source>
        <dbReference type="Proteomes" id="UP000694941"/>
    </source>
</evidence>
<evidence type="ECO:0000256" key="2">
    <source>
        <dbReference type="SAM" id="MobiDB-lite"/>
    </source>
</evidence>
<keyword evidence="1" id="KW-1133">Transmembrane helix</keyword>
<organism evidence="3 4">
    <name type="scientific">Limulus polyphemus</name>
    <name type="common">Atlantic horseshoe crab</name>
    <dbReference type="NCBI Taxonomy" id="6850"/>
    <lineage>
        <taxon>Eukaryota</taxon>
        <taxon>Metazoa</taxon>
        <taxon>Ecdysozoa</taxon>
        <taxon>Arthropoda</taxon>
        <taxon>Chelicerata</taxon>
        <taxon>Merostomata</taxon>
        <taxon>Xiphosura</taxon>
        <taxon>Limulidae</taxon>
        <taxon>Limulus</taxon>
    </lineage>
</organism>
<dbReference type="PANTHER" id="PTHR12300:SF117">
    <property type="entry name" value="LP05237P-RELATED"/>
    <property type="match status" value="1"/>
</dbReference>
<accession>A0ABM1BRV2</accession>
<protein>
    <recommendedName>
        <fullName evidence="1">Receptor expression-enhancing protein</fullName>
    </recommendedName>
</protein>
<feature type="compositionally biased region" description="Basic residues" evidence="2">
    <location>
        <begin position="264"/>
        <end position="277"/>
    </location>
</feature>
<gene>
    <name evidence="4" type="primary">LOC106471398</name>
</gene>
<evidence type="ECO:0000313" key="4">
    <source>
        <dbReference type="RefSeq" id="XP_013787448.1"/>
    </source>
</evidence>
<dbReference type="PANTHER" id="PTHR12300">
    <property type="entry name" value="HVA22-LIKE PROTEINS"/>
    <property type="match status" value="1"/>
</dbReference>
<dbReference type="InterPro" id="IPR004345">
    <property type="entry name" value="TB2_DP1_HVA22"/>
</dbReference>
<keyword evidence="3" id="KW-1185">Reference proteome</keyword>
<feature type="region of interest" description="Disordered" evidence="2">
    <location>
        <begin position="164"/>
        <end position="186"/>
    </location>
</feature>
<proteinExistence type="inferred from homology"/>
<dbReference type="RefSeq" id="XP_013787448.1">
    <property type="nucleotide sequence ID" value="XM_013931994.2"/>
</dbReference>
<comment type="subcellular location">
    <subcellularLocation>
        <location evidence="1">Membrane</location>
        <topology evidence="1">Multi-pass membrane protein</topology>
    </subcellularLocation>
</comment>
<feature type="transmembrane region" description="Helical" evidence="1">
    <location>
        <begin position="6"/>
        <end position="27"/>
    </location>
</feature>
<evidence type="ECO:0000256" key="1">
    <source>
        <dbReference type="RuleBase" id="RU362006"/>
    </source>
</evidence>
<dbReference type="Proteomes" id="UP000694941">
    <property type="component" value="Unplaced"/>
</dbReference>
<keyword evidence="1" id="KW-0812">Transmembrane</keyword>
<feature type="region of interest" description="Disordered" evidence="2">
    <location>
        <begin position="207"/>
        <end position="277"/>
    </location>
</feature>
<name>A0ABM1BRV2_LIMPO</name>
<dbReference type="GeneID" id="106471398"/>
<comment type="similarity">
    <text evidence="1">Belongs to the DP1 family.</text>
</comment>
<reference evidence="4" key="1">
    <citation type="submission" date="2025-08" db="UniProtKB">
        <authorList>
            <consortium name="RefSeq"/>
        </authorList>
    </citation>
    <scope>IDENTIFICATION</scope>
    <source>
        <tissue evidence="4">Muscle</tissue>
    </source>
</reference>
<feature type="transmembrane region" description="Helical" evidence="1">
    <location>
        <begin position="39"/>
        <end position="63"/>
    </location>
</feature>
<sequence>MVSAVISRLVILVFGTLYPAYASFKAIKTKNVKEYVKWMMYWIVFALFTCIETLSDILVSFWLPFYYELKILFVLWLLSPATKGSSILYRKFVHPQFMKREQEIDEYIATARDRGYASLVQLSSKGLSYATAVLFQTALRGQMTIVNHVRKSYSMTALDQQFSSDEVPYSGGQNDAVDSGLEDQHRWQSDGALLSSEDRPMDFQETATERNHTQNYEESSSETDEIGQTRKETKRVPRKVRVSTRQVTEETRKDVSAYATLPRSRAKTTRKKGTKHV</sequence>
<keyword evidence="1" id="KW-0472">Membrane</keyword>
<dbReference type="Pfam" id="PF03134">
    <property type="entry name" value="TB2_DP1_HVA22"/>
    <property type="match status" value="1"/>
</dbReference>